<dbReference type="AlphaFoldDB" id="F9U9N4"/>
<feature type="domain" description="Reverse transcriptase" evidence="1">
    <location>
        <begin position="83"/>
        <end position="275"/>
    </location>
</feature>
<dbReference type="PATRIC" id="fig|768671.3.peg.1740"/>
<dbReference type="InterPro" id="IPR000477">
    <property type="entry name" value="RT_dom"/>
</dbReference>
<organism evidence="2 3">
    <name type="scientific">Thiocapsa marina 5811</name>
    <dbReference type="NCBI Taxonomy" id="768671"/>
    <lineage>
        <taxon>Bacteria</taxon>
        <taxon>Pseudomonadati</taxon>
        <taxon>Pseudomonadota</taxon>
        <taxon>Gammaproteobacteria</taxon>
        <taxon>Chromatiales</taxon>
        <taxon>Chromatiaceae</taxon>
        <taxon>Thiocapsa</taxon>
    </lineage>
</organism>
<sequence length="561" mass="63683">MDRVERLLRLGFLPSQLPPAFTTADLAMRHLTVLAVWDGLPPAARGVKVPKSPPTKAEVFSVARAGHQRRATSVPNPVAQAYLCRALVANWADIVRHFRRSKISASHPRFRRDTTRAAALPSMQSLYERRLSQGAGFRYVLRTDISRFFPTIYTHSIPWALHGKAISKKNRDITPTYYGNLLDLVVRQCQDEQTFGLPIGPDTSHIIAECIATAIDVELGKRLGATPAGFRYVDDYYFFFENYSAAESALAQLVRCLKDFELQINFDKTRICKTEELDEDGWTHKLRSFAIAHRGQKQRNDFNHYFELARELARSHRDGSVLVYALRRAGSIIVRKENWPAFEAQLCLAATSHPVALQSIARLLSTYSSIGYTIDKRRLSRLVNALIQEHAPLEHHSEVTWSLWMCKELGLTLSPQSVDLVAEMNSSICVLILLDLAATGQLPKLPAPTRWRNFERSEALWEDLWMLSYEAGVRGWGGMSDTHIRENEHFEELRKLDVRFYNDAAKLTPLFAPKPDALKKHNAQTVAELLEMDDLDDVFDYEDDDGDIYGSPIADEDDEVL</sequence>
<dbReference type="eggNOG" id="COG3344">
    <property type="taxonomic scope" value="Bacteria"/>
</dbReference>
<dbReference type="Proteomes" id="UP000005459">
    <property type="component" value="Unassembled WGS sequence"/>
</dbReference>
<evidence type="ECO:0000313" key="2">
    <source>
        <dbReference type="EMBL" id="EGV18832.1"/>
    </source>
</evidence>
<proteinExistence type="predicted"/>
<evidence type="ECO:0000313" key="3">
    <source>
        <dbReference type="Proteomes" id="UP000005459"/>
    </source>
</evidence>
<dbReference type="CDD" id="cd01646">
    <property type="entry name" value="RT_Bac_retron_I"/>
    <property type="match status" value="1"/>
</dbReference>
<evidence type="ECO:0000259" key="1">
    <source>
        <dbReference type="Pfam" id="PF00078"/>
    </source>
</evidence>
<dbReference type="STRING" id="768671.ThimaDRAFT_1636"/>
<accession>F9U9N4</accession>
<keyword evidence="3" id="KW-1185">Reference proteome</keyword>
<protein>
    <recommendedName>
        <fullName evidence="1">Reverse transcriptase domain-containing protein</fullName>
    </recommendedName>
</protein>
<dbReference type="EMBL" id="AFWV01000005">
    <property type="protein sequence ID" value="EGV18832.1"/>
    <property type="molecule type" value="Genomic_DNA"/>
</dbReference>
<name>F9U9N4_9GAMM</name>
<gene>
    <name evidence="2" type="ORF">ThimaDRAFT_1636</name>
</gene>
<dbReference type="OrthoDB" id="9780724at2"/>
<dbReference type="Pfam" id="PF00078">
    <property type="entry name" value="RVT_1"/>
    <property type="match status" value="1"/>
</dbReference>
<reference evidence="2 3" key="1">
    <citation type="submission" date="2011-06" db="EMBL/GenBank/DDBJ databases">
        <title>The draft genome of Thiocapsa marina 5811.</title>
        <authorList>
            <consortium name="US DOE Joint Genome Institute (JGI-PGF)"/>
            <person name="Lucas S."/>
            <person name="Han J."/>
            <person name="Cheng J.-F."/>
            <person name="Goodwin L."/>
            <person name="Pitluck S."/>
            <person name="Peters L."/>
            <person name="Land M.L."/>
            <person name="Hauser L."/>
            <person name="Vogl K."/>
            <person name="Liu Z."/>
            <person name="Imhoff J."/>
            <person name="Thiel V."/>
            <person name="Frigaard N.-U."/>
            <person name="Bryant D."/>
            <person name="Woyke T.J."/>
        </authorList>
    </citation>
    <scope>NUCLEOTIDE SEQUENCE [LARGE SCALE GENOMIC DNA]</scope>
    <source>
        <strain evidence="2 3">5811</strain>
    </source>
</reference>